<evidence type="ECO:0000256" key="7">
    <source>
        <dbReference type="ARBA" id="ARBA00023072"/>
    </source>
</evidence>
<protein>
    <submittedName>
        <fullName evidence="13">Fatty-acid and retinol-binding protein 1</fullName>
    </submittedName>
</protein>
<dbReference type="STRING" id="103827.A0A0N5CQL6"/>
<keyword evidence="5" id="KW-0845">Vitamin A</keyword>
<dbReference type="GO" id="GO:0016918">
    <property type="term" value="F:retinal binding"/>
    <property type="evidence" value="ECO:0007669"/>
    <property type="project" value="UniProtKB-KW"/>
</dbReference>
<evidence type="ECO:0000256" key="9">
    <source>
        <dbReference type="SAM" id="MobiDB-lite"/>
    </source>
</evidence>
<dbReference type="Pfam" id="PF05823">
    <property type="entry name" value="Gp-FAR-1"/>
    <property type="match status" value="1"/>
</dbReference>
<dbReference type="OrthoDB" id="5849723at2759"/>
<evidence type="ECO:0000313" key="13">
    <source>
        <dbReference type="WBParaSite" id="TCLT_0000251601-mRNA-1"/>
    </source>
</evidence>
<proteinExistence type="inferred from homology"/>
<comment type="subcellular location">
    <subcellularLocation>
        <location evidence="1">Secreted</location>
    </subcellularLocation>
</comment>
<evidence type="ECO:0000256" key="8">
    <source>
        <dbReference type="ARBA" id="ARBA00023121"/>
    </source>
</evidence>
<evidence type="ECO:0000256" key="1">
    <source>
        <dbReference type="ARBA" id="ARBA00004613"/>
    </source>
</evidence>
<keyword evidence="12" id="KW-1185">Reference proteome</keyword>
<dbReference type="AlphaFoldDB" id="A0A0N5CQL6"/>
<keyword evidence="4 10" id="KW-0732">Signal</keyword>
<evidence type="ECO:0000256" key="10">
    <source>
        <dbReference type="SAM" id="SignalP"/>
    </source>
</evidence>
<keyword evidence="7" id="KW-0683">Retinol-binding</keyword>
<dbReference type="Proteomes" id="UP000276776">
    <property type="component" value="Unassembled WGS sequence"/>
</dbReference>
<reference evidence="13" key="1">
    <citation type="submission" date="2017-02" db="UniProtKB">
        <authorList>
            <consortium name="WormBaseParasite"/>
        </authorList>
    </citation>
    <scope>IDENTIFICATION</scope>
</reference>
<dbReference type="GO" id="GO:0005576">
    <property type="term" value="C:extracellular region"/>
    <property type="evidence" value="ECO:0007669"/>
    <property type="project" value="UniProtKB-SubCell"/>
</dbReference>
<dbReference type="OMA" id="THDGSHE"/>
<comment type="similarity">
    <text evidence="2">Belongs to the fatty-acid and retinol-binding protein (FARBP) family.</text>
</comment>
<feature type="signal peptide" evidence="10">
    <location>
        <begin position="1"/>
        <end position="23"/>
    </location>
</feature>
<dbReference type="Gene3D" id="1.20.120.1100">
    <property type="match status" value="1"/>
</dbReference>
<reference evidence="11 12" key="2">
    <citation type="submission" date="2018-11" db="EMBL/GenBank/DDBJ databases">
        <authorList>
            <consortium name="Pathogen Informatics"/>
        </authorList>
    </citation>
    <scope>NUCLEOTIDE SEQUENCE [LARGE SCALE GENOMIC DNA]</scope>
</reference>
<accession>A0A0N5CQL6</accession>
<evidence type="ECO:0000256" key="6">
    <source>
        <dbReference type="ARBA" id="ARBA00023054"/>
    </source>
</evidence>
<feature type="region of interest" description="Disordered" evidence="9">
    <location>
        <begin position="199"/>
        <end position="260"/>
    </location>
</feature>
<dbReference type="InterPro" id="IPR008632">
    <property type="entry name" value="Gp-FAR-1"/>
</dbReference>
<keyword evidence="3" id="KW-0964">Secreted</keyword>
<gene>
    <name evidence="11" type="ORF">TCLT_LOCUS2517</name>
</gene>
<feature type="compositionally biased region" description="Basic and acidic residues" evidence="9">
    <location>
        <begin position="251"/>
        <end position="260"/>
    </location>
</feature>
<evidence type="ECO:0000256" key="3">
    <source>
        <dbReference type="ARBA" id="ARBA00022525"/>
    </source>
</evidence>
<evidence type="ECO:0000256" key="5">
    <source>
        <dbReference type="ARBA" id="ARBA00022893"/>
    </source>
</evidence>
<name>A0A0N5CQL6_THECL</name>
<evidence type="ECO:0000256" key="4">
    <source>
        <dbReference type="ARBA" id="ARBA00022729"/>
    </source>
</evidence>
<keyword evidence="6" id="KW-0175">Coiled coil</keyword>
<evidence type="ECO:0000313" key="11">
    <source>
        <dbReference type="EMBL" id="VDM98516.1"/>
    </source>
</evidence>
<evidence type="ECO:0000256" key="2">
    <source>
        <dbReference type="ARBA" id="ARBA00006648"/>
    </source>
</evidence>
<keyword evidence="8" id="KW-0446">Lipid-binding</keyword>
<dbReference type="WBParaSite" id="TCLT_0000251601-mRNA-1">
    <property type="protein sequence ID" value="TCLT_0000251601-mRNA-1"/>
    <property type="gene ID" value="TCLT_0000251601"/>
</dbReference>
<dbReference type="GO" id="GO:0019841">
    <property type="term" value="F:retinol binding"/>
    <property type="evidence" value="ECO:0007669"/>
    <property type="project" value="UniProtKB-KW"/>
</dbReference>
<organism evidence="13">
    <name type="scientific">Thelazia callipaeda</name>
    <name type="common">Oriental eyeworm</name>
    <name type="synonym">Parasitic nematode</name>
    <dbReference type="NCBI Taxonomy" id="103827"/>
    <lineage>
        <taxon>Eukaryota</taxon>
        <taxon>Metazoa</taxon>
        <taxon>Ecdysozoa</taxon>
        <taxon>Nematoda</taxon>
        <taxon>Chromadorea</taxon>
        <taxon>Rhabditida</taxon>
        <taxon>Spirurina</taxon>
        <taxon>Spiruromorpha</taxon>
        <taxon>Thelazioidea</taxon>
        <taxon>Thelaziidae</taxon>
        <taxon>Thelazia</taxon>
    </lineage>
</organism>
<dbReference type="EMBL" id="UYYF01000539">
    <property type="protein sequence ID" value="VDM98516.1"/>
    <property type="molecule type" value="Genomic_DNA"/>
</dbReference>
<sequence>MILKLFSFGILYLSSIIILQVYSIPTGVVVDTNDQYDDLLPHEVKNFVNSFTAEEKAELKKFAELNSANFTIFDTQSFNFLKEEASGLFNKLTVLRDVIDAKLSGVEPESRTFIDNAIQRLLKAFSEDGLISISNSLKTFGKETIKNFDKLSKNAQNEFIKAFPNIASYATSDIARLIFNRLADLDLFSKNWTIRPTNELDSDHINTDSTEDSLKHQSPYPVITEPDDSDSPATMHPTINDDNSTNVDEPLFIKKEAHIE</sequence>
<evidence type="ECO:0000313" key="12">
    <source>
        <dbReference type="Proteomes" id="UP000276776"/>
    </source>
</evidence>
<feature type="chain" id="PRO_5043126359" evidence="10">
    <location>
        <begin position="24"/>
        <end position="260"/>
    </location>
</feature>